<evidence type="ECO:0000313" key="3">
    <source>
        <dbReference type="Proteomes" id="UP000008142"/>
    </source>
</evidence>
<dbReference type="AlphaFoldDB" id="F0URH4"/>
<reference evidence="3" key="1">
    <citation type="submission" date="2008-07" db="EMBL/GenBank/DDBJ databases">
        <title>Annotation of Ajellomyces capsulatus strain H88.</title>
        <authorList>
            <person name="Champion M."/>
            <person name="Cuomo C."/>
            <person name="Ma L.-J."/>
            <person name="Henn M.R."/>
            <person name="Sil A."/>
            <person name="Goldman B."/>
            <person name="Young S.K."/>
            <person name="Kodira C.D."/>
            <person name="Zeng Q."/>
            <person name="Koehrsen M."/>
            <person name="Alvarado L."/>
            <person name="Berlin A."/>
            <person name="Borenstein D."/>
            <person name="Chen Z."/>
            <person name="Engels R."/>
            <person name="Freedman E."/>
            <person name="Gellesch M."/>
            <person name="Goldberg J."/>
            <person name="Griggs A."/>
            <person name="Gujja S."/>
            <person name="Heiman D."/>
            <person name="Hepburn T."/>
            <person name="Howarth C."/>
            <person name="Jen D."/>
            <person name="Larson L."/>
            <person name="Lewis B."/>
            <person name="Mehta T."/>
            <person name="Park D."/>
            <person name="Pearson M."/>
            <person name="Roberts A."/>
            <person name="Saif S."/>
            <person name="Shea T."/>
            <person name="Shenoy N."/>
            <person name="Sisk P."/>
            <person name="Stolte C."/>
            <person name="Sykes S."/>
            <person name="Walk T."/>
            <person name="White J."/>
            <person name="Yandava C."/>
            <person name="Klein B."/>
            <person name="McEwen J.G."/>
            <person name="Puccia R."/>
            <person name="Goldman G.H."/>
            <person name="Felipe M.S."/>
            <person name="Nino-Vega G."/>
            <person name="San-Blas G."/>
            <person name="Taylor J."/>
            <person name="Mendoza L."/>
            <person name="Galagan J."/>
            <person name="Nusbaum C."/>
            <person name="Birren B."/>
        </authorList>
    </citation>
    <scope>NUCLEOTIDE SEQUENCE [LARGE SCALE GENOMIC DNA]</scope>
    <source>
        <strain evidence="3">H88</strain>
    </source>
</reference>
<evidence type="ECO:0000256" key="1">
    <source>
        <dbReference type="SAM" id="MobiDB-lite"/>
    </source>
</evidence>
<name>F0URH4_AJEC8</name>
<protein>
    <submittedName>
        <fullName evidence="2">Predicted protein</fullName>
    </submittedName>
</protein>
<evidence type="ECO:0000313" key="2">
    <source>
        <dbReference type="EMBL" id="EGC48501.1"/>
    </source>
</evidence>
<proteinExistence type="predicted"/>
<feature type="region of interest" description="Disordered" evidence="1">
    <location>
        <begin position="1"/>
        <end position="35"/>
    </location>
</feature>
<sequence>MQDKGHGIHFTAQKGRLAASRGPGHQKPRGYSYFWPDDGQAQTRRQIANLWAPEILKLELWSQLASLNDEEVSLGFREATEWHGSNDPWRHLHSHTIVSTPQDPHLAI</sequence>
<accession>F0URH4</accession>
<dbReference type="EMBL" id="DS990641">
    <property type="protein sequence ID" value="EGC48501.1"/>
    <property type="molecule type" value="Genomic_DNA"/>
</dbReference>
<organism evidence="3">
    <name type="scientific">Ajellomyces capsulatus (strain H88)</name>
    <name type="common">Darling's disease fungus</name>
    <name type="synonym">Histoplasma capsulatum</name>
    <dbReference type="NCBI Taxonomy" id="544711"/>
    <lineage>
        <taxon>Eukaryota</taxon>
        <taxon>Fungi</taxon>
        <taxon>Dikarya</taxon>
        <taxon>Ascomycota</taxon>
        <taxon>Pezizomycotina</taxon>
        <taxon>Eurotiomycetes</taxon>
        <taxon>Eurotiomycetidae</taxon>
        <taxon>Onygenales</taxon>
        <taxon>Ajellomycetaceae</taxon>
        <taxon>Histoplasma</taxon>
    </lineage>
</organism>
<gene>
    <name evidence="2" type="ORF">HCEG_07716</name>
</gene>
<dbReference type="Proteomes" id="UP000008142">
    <property type="component" value="Unassembled WGS sequence"/>
</dbReference>
<dbReference type="HOGENOM" id="CLU_2196133_0_0_1"/>